<dbReference type="PANTHER" id="PTHR36442">
    <property type="entry name" value="CYCLIC-DI-AMP PHOSPHODIESTERASE PGPH"/>
    <property type="match status" value="1"/>
</dbReference>
<keyword evidence="1" id="KW-1133">Transmembrane helix</keyword>
<evidence type="ECO:0000256" key="1">
    <source>
        <dbReference type="SAM" id="Phobius"/>
    </source>
</evidence>
<dbReference type="InterPro" id="IPR011624">
    <property type="entry name" value="Metal-dep_PHydrolase_7TM_extra"/>
</dbReference>
<accession>A0A1U9K5R6</accession>
<dbReference type="STRING" id="1471761.B0W44_05755"/>
<dbReference type="PANTHER" id="PTHR36442:SF1">
    <property type="entry name" value="CYCLIC-DI-AMP PHOSPHODIESTERASE PGPH"/>
    <property type="match status" value="1"/>
</dbReference>
<keyword evidence="1" id="KW-0472">Membrane</keyword>
<proteinExistence type="predicted"/>
<reference evidence="3 4" key="1">
    <citation type="journal article" date="2015" name="Int. J. Syst. Evol. Microbiol.">
        <title>Novibacillus thermophilus gen. nov., sp. nov., a Gram-staining-negative and moderately thermophilic member of the family Thermoactinomycetaceae.</title>
        <authorList>
            <person name="Yang G."/>
            <person name="Chen J."/>
            <person name="Zhou S."/>
        </authorList>
    </citation>
    <scope>NUCLEOTIDE SEQUENCE [LARGE SCALE GENOMIC DNA]</scope>
    <source>
        <strain evidence="3 4">SG-1</strain>
    </source>
</reference>
<sequence length="711" mass="78834">MNGKKRNWLQGIREWRIPGYWNTSSRVKFLLYAVLGLCMYSLLMGSVLPERYDVKVGSISPETIVAPVDRIDQVATEQAKKEAARAVPRQYKTDEQVTDEQVEKINRLFLDARRNAEDDSLSEEERVENIRDRQPFDLSDETLKRLARISADELVQTQSTTRNIVQDVMNGGVDESGLEEARNRVDQQLVTADLGSDARFVAREVARQAIVTNVVYDEARTAAMREAAAESVEPVRINRGDTIVYEGEEVSEQQYRQLKELGLLNESGRLWPYIGLTIFIMLLLAFLYFSIDQVKQDLHRDNTRLLMLVMILFINTAGMKIVSLGQSVEFSSVGYAAPVALGSMLIAILIDVRLALFTGVIFSAVAAVLFNVEGSGLFDYRFGFVTLIMCSAAAFALAGARYRSSVLQAGVVAAAVSIAPITAMQMLTGGGFRWQEFLTSIGFGVGGGFLAAVLTIGLLPFFEAAFSILSPMKLIELSNPNQPLLRKLLIEAPGTYHHSVIVGNLAESAAEAIGADGLLARVGAFYHDLGKTKRPQFFIENQVNSENPHDKISPHLSKTIIINHTRDGVDILREANIPKPIQDIAAQHHGTTLLKYFYHKAVKLDDSGQVLEEDFRYPGPKAQFKESAIVGIADSVEAAVRSISRPTPSRIEALVHKIIQDRLEDGQFDECDLTLKELDTIAKSMLETLQGTFHHRIEYPDDSEDKGAKHA</sequence>
<dbReference type="InterPro" id="IPR006674">
    <property type="entry name" value="HD_domain"/>
</dbReference>
<dbReference type="Pfam" id="PF07698">
    <property type="entry name" value="7TM-7TMR_HD"/>
    <property type="match status" value="1"/>
</dbReference>
<evidence type="ECO:0000259" key="2">
    <source>
        <dbReference type="SMART" id="SM00471"/>
    </source>
</evidence>
<dbReference type="KEGG" id="ntr:B0W44_05755"/>
<dbReference type="EMBL" id="CP019699">
    <property type="protein sequence ID" value="AQS55363.1"/>
    <property type="molecule type" value="Genomic_DNA"/>
</dbReference>
<dbReference type="SMART" id="SM00471">
    <property type="entry name" value="HDc"/>
    <property type="match status" value="1"/>
</dbReference>
<dbReference type="Gene3D" id="1.10.3210.10">
    <property type="entry name" value="Hypothetical protein af1432"/>
    <property type="match status" value="1"/>
</dbReference>
<feature type="transmembrane region" description="Helical" evidence="1">
    <location>
        <begin position="29"/>
        <end position="48"/>
    </location>
</feature>
<evidence type="ECO:0000313" key="4">
    <source>
        <dbReference type="Proteomes" id="UP000188603"/>
    </source>
</evidence>
<dbReference type="CDD" id="cd00077">
    <property type="entry name" value="HDc"/>
    <property type="match status" value="1"/>
</dbReference>
<feature type="transmembrane region" description="Helical" evidence="1">
    <location>
        <begin position="406"/>
        <end position="425"/>
    </location>
</feature>
<feature type="transmembrane region" description="Helical" evidence="1">
    <location>
        <begin position="382"/>
        <end position="400"/>
    </location>
</feature>
<dbReference type="InterPro" id="IPR052722">
    <property type="entry name" value="PgpH_phosphodiesterase"/>
</dbReference>
<dbReference type="Proteomes" id="UP000188603">
    <property type="component" value="Chromosome"/>
</dbReference>
<keyword evidence="4" id="KW-1185">Reference proteome</keyword>
<dbReference type="Pfam" id="PF01966">
    <property type="entry name" value="HD"/>
    <property type="match status" value="1"/>
</dbReference>
<gene>
    <name evidence="3" type="ORF">B0W44_05755</name>
</gene>
<dbReference type="InterPro" id="IPR006675">
    <property type="entry name" value="HDIG_dom"/>
</dbReference>
<dbReference type="NCBIfam" id="TIGR00277">
    <property type="entry name" value="HDIG"/>
    <property type="match status" value="1"/>
</dbReference>
<dbReference type="Pfam" id="PF07697">
    <property type="entry name" value="7TMR-HDED"/>
    <property type="match status" value="1"/>
</dbReference>
<dbReference type="InterPro" id="IPR003607">
    <property type="entry name" value="HD/PDEase_dom"/>
</dbReference>
<name>A0A1U9K5R6_9BACL</name>
<evidence type="ECO:0000313" key="3">
    <source>
        <dbReference type="EMBL" id="AQS55363.1"/>
    </source>
</evidence>
<keyword evidence="1" id="KW-0812">Transmembrane</keyword>
<dbReference type="RefSeq" id="WP_169835437.1">
    <property type="nucleotide sequence ID" value="NZ_CP019699.1"/>
</dbReference>
<feature type="transmembrane region" description="Helical" evidence="1">
    <location>
        <begin position="344"/>
        <end position="370"/>
    </location>
</feature>
<feature type="transmembrane region" description="Helical" evidence="1">
    <location>
        <begin position="270"/>
        <end position="291"/>
    </location>
</feature>
<dbReference type="AlphaFoldDB" id="A0A1U9K5R6"/>
<dbReference type="InterPro" id="IPR011621">
    <property type="entry name" value="Metal-dep_PHydrolase_7TM_intra"/>
</dbReference>
<feature type="domain" description="HD/PDEase" evidence="2">
    <location>
        <begin position="491"/>
        <end position="648"/>
    </location>
</feature>
<feature type="transmembrane region" description="Helical" evidence="1">
    <location>
        <begin position="437"/>
        <end position="462"/>
    </location>
</feature>
<feature type="transmembrane region" description="Helical" evidence="1">
    <location>
        <begin position="303"/>
        <end position="324"/>
    </location>
</feature>
<dbReference type="SUPFAM" id="SSF109604">
    <property type="entry name" value="HD-domain/PDEase-like"/>
    <property type="match status" value="1"/>
</dbReference>
<protein>
    <recommendedName>
        <fullName evidence="2">HD/PDEase domain-containing protein</fullName>
    </recommendedName>
</protein>
<organism evidence="3 4">
    <name type="scientific">Novibacillus thermophilus</name>
    <dbReference type="NCBI Taxonomy" id="1471761"/>
    <lineage>
        <taxon>Bacteria</taxon>
        <taxon>Bacillati</taxon>
        <taxon>Bacillota</taxon>
        <taxon>Bacilli</taxon>
        <taxon>Bacillales</taxon>
        <taxon>Thermoactinomycetaceae</taxon>
        <taxon>Novibacillus</taxon>
    </lineage>
</organism>